<feature type="domain" description="Gfo/Idh/MocA-like oxidoreductase N-terminal" evidence="6">
    <location>
        <begin position="29"/>
        <end position="149"/>
    </location>
</feature>
<dbReference type="HOGENOM" id="CLU_023194_5_2_1"/>
<dbReference type="EC" id="1.1.1.179" evidence="3"/>
<evidence type="ECO:0000256" key="1">
    <source>
        <dbReference type="ARBA" id="ARBA00010928"/>
    </source>
</evidence>
<accession>A0A0C2X509</accession>
<dbReference type="EMBL" id="KN818226">
    <property type="protein sequence ID" value="KIL69357.1"/>
    <property type="molecule type" value="Genomic_DNA"/>
</dbReference>
<dbReference type="Proteomes" id="UP000054549">
    <property type="component" value="Unassembled WGS sequence"/>
</dbReference>
<dbReference type="PANTHER" id="PTHR22604">
    <property type="entry name" value="OXIDOREDUCTASES"/>
    <property type="match status" value="1"/>
</dbReference>
<dbReference type="SUPFAM" id="SSF51735">
    <property type="entry name" value="NAD(P)-binding Rossmann-fold domains"/>
    <property type="match status" value="1"/>
</dbReference>
<dbReference type="Pfam" id="PF22725">
    <property type="entry name" value="GFO_IDH_MocA_C3"/>
    <property type="match status" value="1"/>
</dbReference>
<evidence type="ECO:0000313" key="8">
    <source>
        <dbReference type="EMBL" id="KIL69357.1"/>
    </source>
</evidence>
<dbReference type="Pfam" id="PF01408">
    <property type="entry name" value="GFO_IDH_MocA"/>
    <property type="match status" value="1"/>
</dbReference>
<keyword evidence="2" id="KW-0560">Oxidoreductase</keyword>
<protein>
    <recommendedName>
        <fullName evidence="3">D-xylose 1-dehydrogenase (NADP(+), D-xylono-1,5-lactone-forming)</fullName>
        <ecNumber evidence="3">1.1.1.179</ecNumber>
    </recommendedName>
    <alternativeName>
        <fullName evidence="4">D-xylose-NADP dehydrogenase</fullName>
    </alternativeName>
</protein>
<reference evidence="8 9" key="1">
    <citation type="submission" date="2014-04" db="EMBL/GenBank/DDBJ databases">
        <title>Evolutionary Origins and Diversification of the Mycorrhizal Mutualists.</title>
        <authorList>
            <consortium name="DOE Joint Genome Institute"/>
            <consortium name="Mycorrhizal Genomics Consortium"/>
            <person name="Kohler A."/>
            <person name="Kuo A."/>
            <person name="Nagy L.G."/>
            <person name="Floudas D."/>
            <person name="Copeland A."/>
            <person name="Barry K.W."/>
            <person name="Cichocki N."/>
            <person name="Veneault-Fourrey C."/>
            <person name="LaButti K."/>
            <person name="Lindquist E.A."/>
            <person name="Lipzen A."/>
            <person name="Lundell T."/>
            <person name="Morin E."/>
            <person name="Murat C."/>
            <person name="Riley R."/>
            <person name="Ohm R."/>
            <person name="Sun H."/>
            <person name="Tunlid A."/>
            <person name="Henrissat B."/>
            <person name="Grigoriev I.V."/>
            <person name="Hibbett D.S."/>
            <person name="Martin F."/>
        </authorList>
    </citation>
    <scope>NUCLEOTIDE SEQUENCE [LARGE SCALE GENOMIC DNA]</scope>
    <source>
        <strain evidence="8 9">Koide BX008</strain>
    </source>
</reference>
<dbReference type="InterPro" id="IPR050984">
    <property type="entry name" value="Gfo/Idh/MocA_domain"/>
</dbReference>
<dbReference type="AlphaFoldDB" id="A0A0C2X509"/>
<evidence type="ECO:0000256" key="2">
    <source>
        <dbReference type="ARBA" id="ARBA00023002"/>
    </source>
</evidence>
<dbReference type="GO" id="GO:0000166">
    <property type="term" value="F:nucleotide binding"/>
    <property type="evidence" value="ECO:0007669"/>
    <property type="project" value="InterPro"/>
</dbReference>
<evidence type="ECO:0000256" key="5">
    <source>
        <dbReference type="ARBA" id="ARBA00049233"/>
    </source>
</evidence>
<dbReference type="InParanoid" id="A0A0C2X509"/>
<evidence type="ECO:0000256" key="4">
    <source>
        <dbReference type="ARBA" id="ARBA00042988"/>
    </source>
</evidence>
<dbReference type="STRING" id="946122.A0A0C2X509"/>
<dbReference type="Gene3D" id="3.30.360.10">
    <property type="entry name" value="Dihydrodipicolinate Reductase, domain 2"/>
    <property type="match status" value="1"/>
</dbReference>
<dbReference type="InterPro" id="IPR036291">
    <property type="entry name" value="NAD(P)-bd_dom_sf"/>
</dbReference>
<dbReference type="InterPro" id="IPR000683">
    <property type="entry name" value="Gfo/Idh/MocA-like_OxRdtase_N"/>
</dbReference>
<dbReference type="InterPro" id="IPR055170">
    <property type="entry name" value="GFO_IDH_MocA-like_dom"/>
</dbReference>
<gene>
    <name evidence="8" type="ORF">M378DRAFT_157618</name>
</gene>
<organism evidence="8 9">
    <name type="scientific">Amanita muscaria (strain Koide BX008)</name>
    <dbReference type="NCBI Taxonomy" id="946122"/>
    <lineage>
        <taxon>Eukaryota</taxon>
        <taxon>Fungi</taxon>
        <taxon>Dikarya</taxon>
        <taxon>Basidiomycota</taxon>
        <taxon>Agaricomycotina</taxon>
        <taxon>Agaricomycetes</taxon>
        <taxon>Agaricomycetidae</taxon>
        <taxon>Agaricales</taxon>
        <taxon>Pluteineae</taxon>
        <taxon>Amanitaceae</taxon>
        <taxon>Amanita</taxon>
    </lineage>
</organism>
<dbReference type="SUPFAM" id="SSF55347">
    <property type="entry name" value="Glyceraldehyde-3-phosphate dehydrogenase-like, C-terminal domain"/>
    <property type="match status" value="1"/>
</dbReference>
<dbReference type="Gene3D" id="3.40.50.720">
    <property type="entry name" value="NAD(P)-binding Rossmann-like Domain"/>
    <property type="match status" value="1"/>
</dbReference>
<comment type="similarity">
    <text evidence="1">Belongs to the Gfo/Idh/MocA family.</text>
</comment>
<comment type="catalytic activity">
    <reaction evidence="5">
        <text>D-xylose + NADP(+) = D-xylono-1,5-lactone + NADPH + H(+)</text>
        <dbReference type="Rhea" id="RHEA:22000"/>
        <dbReference type="ChEBI" id="CHEBI:15378"/>
        <dbReference type="ChEBI" id="CHEBI:15867"/>
        <dbReference type="ChEBI" id="CHEBI:53455"/>
        <dbReference type="ChEBI" id="CHEBI:57783"/>
        <dbReference type="ChEBI" id="CHEBI:58349"/>
        <dbReference type="EC" id="1.1.1.179"/>
    </reaction>
</comment>
<sequence length="391" mass="43479">MSSIVGFVRRVYKALYPPELLPPPDAKPIKFGILGAAAIAPPALILPAKCHSEVVVYAVAARDKSRSEAFAKKYNIPKAYGGPNGYQELLNDPEIDAIYNPLPNGLHYEWTMRALAAGKHVLLEKPSSDSAEETQKMFEFAESKGLVLLEAFHYRFHPAIQRMKAIIDSGELGAIKHVEANLVVPSGVIKGEDNIRYNYELGGGALMDMGCYTLNCIRYLSSSNPVSVLSASHDLYVPRHSPPSFASNTDRGSTATLELPNDVTAQINCDLSQPGFKFPRISAKVECEGGSIEIFNFVMPVIYHSITVQKRGQSIRTEKAYTFEEGKMEGKGEDWWTTYRYQLEAFVDKLRGRTPQTWLNKEDAIANMEWIERVYEKTGLGSRPRSTYTGA</sequence>
<evidence type="ECO:0000313" key="9">
    <source>
        <dbReference type="Proteomes" id="UP000054549"/>
    </source>
</evidence>
<name>A0A0C2X509_AMAMK</name>
<dbReference type="PANTHER" id="PTHR22604:SF105">
    <property type="entry name" value="TRANS-1,2-DIHYDROBENZENE-1,2-DIOL DEHYDROGENASE"/>
    <property type="match status" value="1"/>
</dbReference>
<proteinExistence type="inferred from homology"/>
<dbReference type="GO" id="GO:0047837">
    <property type="term" value="F:D-xylose 1-dehydrogenase (NADP+) activity"/>
    <property type="evidence" value="ECO:0007669"/>
    <property type="project" value="UniProtKB-EC"/>
</dbReference>
<keyword evidence="9" id="KW-1185">Reference proteome</keyword>
<feature type="domain" description="GFO/IDH/MocA-like oxidoreductase" evidence="7">
    <location>
        <begin position="160"/>
        <end position="293"/>
    </location>
</feature>
<evidence type="ECO:0000259" key="7">
    <source>
        <dbReference type="Pfam" id="PF22725"/>
    </source>
</evidence>
<dbReference type="OrthoDB" id="64915at2759"/>
<evidence type="ECO:0000259" key="6">
    <source>
        <dbReference type="Pfam" id="PF01408"/>
    </source>
</evidence>
<evidence type="ECO:0000256" key="3">
    <source>
        <dbReference type="ARBA" id="ARBA00038984"/>
    </source>
</evidence>